<comment type="catalytic activity">
    <reaction evidence="11">
        <text>DNA(n) + a 2'-deoxyribonucleoside 5'-triphosphate = DNA(n+1) + diphosphate</text>
        <dbReference type="Rhea" id="RHEA:22508"/>
        <dbReference type="Rhea" id="RHEA-COMP:17339"/>
        <dbReference type="Rhea" id="RHEA-COMP:17340"/>
        <dbReference type="ChEBI" id="CHEBI:33019"/>
        <dbReference type="ChEBI" id="CHEBI:61560"/>
        <dbReference type="ChEBI" id="CHEBI:173112"/>
        <dbReference type="EC" id="2.7.7.7"/>
    </reaction>
</comment>
<accession>A0A1S6IND2</accession>
<dbReference type="Pfam" id="PF02811">
    <property type="entry name" value="PHP"/>
    <property type="match status" value="1"/>
</dbReference>
<comment type="subunit">
    <text evidence="10">DNA polymerase III contains a core (composed of alpha, epsilon and theta chains) that associates with a tau subunit. This core dimerizes to form the POLIII' complex. PolIII' associates with the gamma complex (composed of gamma, delta, delta', psi and chi chains) and with the beta chain to form the complete DNA polymerase III complex.</text>
</comment>
<evidence type="ECO:0000313" key="14">
    <source>
        <dbReference type="Proteomes" id="UP000188993"/>
    </source>
</evidence>
<evidence type="ECO:0000313" key="13">
    <source>
        <dbReference type="EMBL" id="AQS53028.1"/>
    </source>
</evidence>
<comment type="similarity">
    <text evidence="2">Belongs to the DNA polymerase type-C family. DnaE subfamily.</text>
</comment>
<dbReference type="EC" id="2.7.7.7" evidence="3"/>
<evidence type="ECO:0000256" key="10">
    <source>
        <dbReference type="ARBA" id="ARBA00026073"/>
    </source>
</evidence>
<feature type="domain" description="Polymerase/histidinol phosphatase N-terminal" evidence="12">
    <location>
        <begin position="4"/>
        <end position="71"/>
    </location>
</feature>
<dbReference type="NCBIfam" id="NF004226">
    <property type="entry name" value="PRK05673.1"/>
    <property type="match status" value="1"/>
</dbReference>
<evidence type="ECO:0000256" key="6">
    <source>
        <dbReference type="ARBA" id="ARBA00022695"/>
    </source>
</evidence>
<dbReference type="NCBIfam" id="TIGR00594">
    <property type="entry name" value="polc"/>
    <property type="match status" value="1"/>
</dbReference>
<dbReference type="InterPro" id="IPR029460">
    <property type="entry name" value="DNAPol_HHH"/>
</dbReference>
<name>A0A1S6IND2_9LACT</name>
<keyword evidence="6 13" id="KW-0548">Nucleotidyltransferase</keyword>
<dbReference type="InterPro" id="IPR011708">
    <property type="entry name" value="DNA_pol3_alpha_NTPase_dom"/>
</dbReference>
<dbReference type="InterPro" id="IPR040982">
    <property type="entry name" value="DNA_pol3_finger"/>
</dbReference>
<dbReference type="GO" id="GO:0003676">
    <property type="term" value="F:nucleic acid binding"/>
    <property type="evidence" value="ECO:0007669"/>
    <property type="project" value="InterPro"/>
</dbReference>
<dbReference type="InterPro" id="IPR003141">
    <property type="entry name" value="Pol/His_phosphatase_N"/>
</dbReference>
<dbReference type="InterPro" id="IPR041931">
    <property type="entry name" value="DNA_pol3_alpha_thumb_dom"/>
</dbReference>
<dbReference type="InterPro" id="IPR004365">
    <property type="entry name" value="NA-bd_OB_tRNA"/>
</dbReference>
<evidence type="ECO:0000256" key="2">
    <source>
        <dbReference type="ARBA" id="ARBA00009496"/>
    </source>
</evidence>
<dbReference type="EMBL" id="CP019728">
    <property type="protein sequence ID" value="AQS53028.1"/>
    <property type="molecule type" value="Genomic_DNA"/>
</dbReference>
<dbReference type="GO" id="GO:0006260">
    <property type="term" value="P:DNA replication"/>
    <property type="evidence" value="ECO:0007669"/>
    <property type="project" value="UniProtKB-KW"/>
</dbReference>
<dbReference type="SMART" id="SM00481">
    <property type="entry name" value="POLIIIAc"/>
    <property type="match status" value="1"/>
</dbReference>
<dbReference type="STRING" id="708126.BW727_100635"/>
<dbReference type="AlphaFoldDB" id="A0A1S6IND2"/>
<keyword evidence="8" id="KW-0239">DNA-directed DNA polymerase</keyword>
<evidence type="ECO:0000256" key="7">
    <source>
        <dbReference type="ARBA" id="ARBA00022705"/>
    </source>
</evidence>
<dbReference type="Gene3D" id="3.20.20.140">
    <property type="entry name" value="Metal-dependent hydrolases"/>
    <property type="match status" value="1"/>
</dbReference>
<gene>
    <name evidence="13" type="primary">dnaE</name>
    <name evidence="13" type="ORF">BW727_100635</name>
</gene>
<dbReference type="Pfam" id="PF07733">
    <property type="entry name" value="DNA_pol3_alpha"/>
    <property type="match status" value="1"/>
</dbReference>
<sequence length="1109" mass="126764">MSFVHLQVISHYSLLQTTTSLEDLVRLSKERGYQAIALTDYNYLYGQLDFFKLCKKYKIKPIIGVQIELPGIIQTDREFPLVILAKNDKGYRNLMALSTLKSKGDMLTFKKVLQEGMADLIAITPGKTGEIEWFLNQNEIEKAQEIALYWKKTFEREQFLLGIQVYKSIQNLILPLKRLGEKTGIPTIAMGDVRYLNADDYFSTKVLQAIGKGEQIEIKEEALTGQHYLREATETLALFSKWDLEKEAAMTVKVAEAIHINIPLHQNLLPRYPIPKETTTQNYLKDLCREGLKNRVPSAGEEYFKRLNYELSVIHDMGFDDYFLIVWDVMDYARRKKILPGAGRGSAAGSLVAYALNITHVDPIRYALLFERFLNKARYTLPDIDLDFPDDRRDEVLHYVQHKYGEDHVAQIITFGTLAAKMSLRDTARVFGLTTQEAGRWSAAIPNQLGINLKESFRKSSGLQKLIEESPKNKLLFETAQKIEGSPRHISTHAAGVVISDRSLVDLIPLQYREGELLLTQYPMGNVEEIGLLKMDFLGLKNLTILNNAIQLAEEQAHLSIDIFALPTDDQETMNLFKRADTNGIFQFESAGIRNVLRRLGPENIEDLVAVNALYRPGPMEQIEAFINRKKGKEAIVYPHPNLEPILKVTYGIMVYQEQVMQVASKLAGFTLGEADILRRAIGKKHKETIDQERDHFITGALENGYDQSTAIQVYDYIERFANYGFNRSHSVAYSFIAYQMAYMKTHYPVAFFAALLNSINPHSDKMNDYILDIKKHHLETLHPDINESIWNFSVQNGKIQFGLGSIKGLRRDFIQAILKERKASGPYKHFVQFLRRLPEKWLKSELIEPLIFSGVFDSFGYNRATLCQSLPGMLTSIAYSGNNIGLFQVLEPKYILSEELSPIQLAEKEEEYLGFSLRGHPIDAYDYLYAQEGLKYISELEASRPEQIMGLLKEIKRIQTKKGDAMAFLTVTDSSGVLSVTVFPELYRRYLKILKEGRLLVLNGKLDVKRGKDHESFIVKSITELEEFVHKSQEKSKKCYIRLTPENKKQFEEVGLLLKKHPGETLVIVVDTISNRTILMDKTYCFNYSEEVARSLELLVGKSNFILK</sequence>
<dbReference type="InterPro" id="IPR004805">
    <property type="entry name" value="DnaE2/DnaE/PolC"/>
</dbReference>
<keyword evidence="5 13" id="KW-0808">Transferase</keyword>
<evidence type="ECO:0000256" key="4">
    <source>
        <dbReference type="ARBA" id="ARBA00019114"/>
    </source>
</evidence>
<dbReference type="PANTHER" id="PTHR32294:SF0">
    <property type="entry name" value="DNA POLYMERASE III SUBUNIT ALPHA"/>
    <property type="match status" value="1"/>
</dbReference>
<dbReference type="InterPro" id="IPR016195">
    <property type="entry name" value="Pol/histidinol_Pase-like"/>
</dbReference>
<organism evidence="13 14">
    <name type="scientific">Jeotgalibaca dankookensis</name>
    <dbReference type="NCBI Taxonomy" id="708126"/>
    <lineage>
        <taxon>Bacteria</taxon>
        <taxon>Bacillati</taxon>
        <taxon>Bacillota</taxon>
        <taxon>Bacilli</taxon>
        <taxon>Lactobacillales</taxon>
        <taxon>Carnobacteriaceae</taxon>
        <taxon>Jeotgalibaca</taxon>
    </lineage>
</organism>
<evidence type="ECO:0000256" key="5">
    <source>
        <dbReference type="ARBA" id="ARBA00022679"/>
    </source>
</evidence>
<dbReference type="RefSeq" id="WP_062472078.1">
    <property type="nucleotide sequence ID" value="NZ_BBYN01000037.1"/>
</dbReference>
<dbReference type="Gene3D" id="1.10.10.1600">
    <property type="entry name" value="Bacterial DNA polymerase III alpha subunit, thumb domain"/>
    <property type="match status" value="1"/>
</dbReference>
<evidence type="ECO:0000256" key="8">
    <source>
        <dbReference type="ARBA" id="ARBA00022932"/>
    </source>
</evidence>
<dbReference type="Pfam" id="PF01336">
    <property type="entry name" value="tRNA_anti-codon"/>
    <property type="match status" value="1"/>
</dbReference>
<dbReference type="Pfam" id="PF17657">
    <property type="entry name" value="DNA_pol3_finger"/>
    <property type="match status" value="1"/>
</dbReference>
<dbReference type="OrthoDB" id="9803237at2"/>
<dbReference type="GO" id="GO:0005737">
    <property type="term" value="C:cytoplasm"/>
    <property type="evidence" value="ECO:0007669"/>
    <property type="project" value="UniProtKB-SubCell"/>
</dbReference>
<comment type="function">
    <text evidence="9">DNA polymerase III is a complex, multichain enzyme responsible for most of the replicative synthesis in bacteria. This DNA polymerase also exhibits 3' to 5' exonuclease activity. The alpha chain is the DNA polymerase.</text>
</comment>
<evidence type="ECO:0000256" key="3">
    <source>
        <dbReference type="ARBA" id="ARBA00012417"/>
    </source>
</evidence>
<evidence type="ECO:0000256" key="9">
    <source>
        <dbReference type="ARBA" id="ARBA00025611"/>
    </source>
</evidence>
<dbReference type="GO" id="GO:0003887">
    <property type="term" value="F:DNA-directed DNA polymerase activity"/>
    <property type="evidence" value="ECO:0007669"/>
    <property type="project" value="UniProtKB-KW"/>
</dbReference>
<comment type="subcellular location">
    <subcellularLocation>
        <location evidence="1">Cytoplasm</location>
    </subcellularLocation>
</comment>
<dbReference type="KEGG" id="jda:BW727_100635"/>
<dbReference type="CDD" id="cd04485">
    <property type="entry name" value="DnaE_OBF"/>
    <property type="match status" value="1"/>
</dbReference>
<protein>
    <recommendedName>
        <fullName evidence="4">DNA polymerase III subunit alpha</fullName>
        <ecNumber evidence="3">2.7.7.7</ecNumber>
    </recommendedName>
</protein>
<dbReference type="PANTHER" id="PTHR32294">
    <property type="entry name" value="DNA POLYMERASE III SUBUNIT ALPHA"/>
    <property type="match status" value="1"/>
</dbReference>
<dbReference type="GO" id="GO:0008408">
    <property type="term" value="F:3'-5' exonuclease activity"/>
    <property type="evidence" value="ECO:0007669"/>
    <property type="project" value="InterPro"/>
</dbReference>
<proteinExistence type="inferred from homology"/>
<evidence type="ECO:0000256" key="11">
    <source>
        <dbReference type="ARBA" id="ARBA00049244"/>
    </source>
</evidence>
<evidence type="ECO:0000256" key="1">
    <source>
        <dbReference type="ARBA" id="ARBA00004496"/>
    </source>
</evidence>
<dbReference type="Proteomes" id="UP000188993">
    <property type="component" value="Chromosome"/>
</dbReference>
<dbReference type="InterPro" id="IPR004013">
    <property type="entry name" value="PHP_dom"/>
</dbReference>
<evidence type="ECO:0000259" key="12">
    <source>
        <dbReference type="SMART" id="SM00481"/>
    </source>
</evidence>
<keyword evidence="14" id="KW-1185">Reference proteome</keyword>
<keyword evidence="7" id="KW-0235">DNA replication</keyword>
<reference evidence="13 14" key="1">
    <citation type="journal article" date="2014" name="Int. J. Syst. Evol. Microbiol.">
        <title>Jeotgalibaca dankookensis gen. nov., sp. nov., a member of the family Carnobacteriaceae, isolated from seujeot (Korean traditional food).</title>
        <authorList>
            <person name="Lee D.G."/>
            <person name="Trujillo M.E."/>
            <person name="Kang H."/>
            <person name="Ahn T.Y."/>
        </authorList>
    </citation>
    <scope>NUCLEOTIDE SEQUENCE [LARGE SCALE GENOMIC DNA]</scope>
    <source>
        <strain evidence="13 14">EX-07</strain>
    </source>
</reference>
<dbReference type="SUPFAM" id="SSF89550">
    <property type="entry name" value="PHP domain-like"/>
    <property type="match status" value="2"/>
</dbReference>
<dbReference type="Gene3D" id="1.10.150.870">
    <property type="match status" value="1"/>
</dbReference>
<dbReference type="Pfam" id="PF14579">
    <property type="entry name" value="HHH_6"/>
    <property type="match status" value="1"/>
</dbReference>